<organism evidence="1 2">
    <name type="scientific">Allacma fusca</name>
    <dbReference type="NCBI Taxonomy" id="39272"/>
    <lineage>
        <taxon>Eukaryota</taxon>
        <taxon>Metazoa</taxon>
        <taxon>Ecdysozoa</taxon>
        <taxon>Arthropoda</taxon>
        <taxon>Hexapoda</taxon>
        <taxon>Collembola</taxon>
        <taxon>Symphypleona</taxon>
        <taxon>Sminthuridae</taxon>
        <taxon>Allacma</taxon>
    </lineage>
</organism>
<dbReference type="AlphaFoldDB" id="A0A8J2K6U7"/>
<sequence>MTRCWWYLSLARNCEAPFAMKERQHAISYEVCRFLVISPWTLPNDGIPDAQLCFG</sequence>
<dbReference type="EMBL" id="CAJVCH010176769">
    <property type="protein sequence ID" value="CAG7729331.1"/>
    <property type="molecule type" value="Genomic_DNA"/>
</dbReference>
<gene>
    <name evidence="1" type="ORF">AFUS01_LOCUS18055</name>
</gene>
<dbReference type="Proteomes" id="UP000708208">
    <property type="component" value="Unassembled WGS sequence"/>
</dbReference>
<evidence type="ECO:0000313" key="1">
    <source>
        <dbReference type="EMBL" id="CAG7729331.1"/>
    </source>
</evidence>
<comment type="caution">
    <text evidence="1">The sequence shown here is derived from an EMBL/GenBank/DDBJ whole genome shotgun (WGS) entry which is preliminary data.</text>
</comment>
<keyword evidence="2" id="KW-1185">Reference proteome</keyword>
<reference evidence="1" key="1">
    <citation type="submission" date="2021-06" db="EMBL/GenBank/DDBJ databases">
        <authorList>
            <person name="Hodson N. C."/>
            <person name="Mongue J. A."/>
            <person name="Jaron S. K."/>
        </authorList>
    </citation>
    <scope>NUCLEOTIDE SEQUENCE</scope>
</reference>
<protein>
    <submittedName>
        <fullName evidence="1">Uncharacterized protein</fullName>
    </submittedName>
</protein>
<accession>A0A8J2K6U7</accession>
<proteinExistence type="predicted"/>
<evidence type="ECO:0000313" key="2">
    <source>
        <dbReference type="Proteomes" id="UP000708208"/>
    </source>
</evidence>
<name>A0A8J2K6U7_9HEXA</name>